<dbReference type="Proteomes" id="UP000217289">
    <property type="component" value="Chromosome"/>
</dbReference>
<dbReference type="RefSeq" id="WP_095975757.1">
    <property type="nucleotide sequence ID" value="NZ_CP022163.1"/>
</dbReference>
<evidence type="ECO:0000313" key="1">
    <source>
        <dbReference type="EMBL" id="ATB26871.1"/>
    </source>
</evidence>
<protein>
    <submittedName>
        <fullName evidence="1">Uncharacterized protein</fullName>
    </submittedName>
</protein>
<dbReference type="KEGG" id="mbd:MEBOL_000305"/>
<reference evidence="1 2" key="1">
    <citation type="submission" date="2017-06" db="EMBL/GenBank/DDBJ databases">
        <authorList>
            <person name="Kim H.J."/>
            <person name="Triplett B.A."/>
        </authorList>
    </citation>
    <scope>NUCLEOTIDE SEQUENCE [LARGE SCALE GENOMIC DNA]</scope>
    <source>
        <strain evidence="1 2">DSM 14713</strain>
    </source>
</reference>
<proteinExistence type="predicted"/>
<dbReference type="AlphaFoldDB" id="A0A250I6T1"/>
<accession>A0A250I6T1</accession>
<name>A0A250I6T1_9BACT</name>
<organism evidence="1 2">
    <name type="scientific">Melittangium boletus DSM 14713</name>
    <dbReference type="NCBI Taxonomy" id="1294270"/>
    <lineage>
        <taxon>Bacteria</taxon>
        <taxon>Pseudomonadati</taxon>
        <taxon>Myxococcota</taxon>
        <taxon>Myxococcia</taxon>
        <taxon>Myxococcales</taxon>
        <taxon>Cystobacterineae</taxon>
        <taxon>Archangiaceae</taxon>
        <taxon>Melittangium</taxon>
    </lineage>
</organism>
<dbReference type="OrthoDB" id="5519513at2"/>
<dbReference type="EMBL" id="CP022163">
    <property type="protein sequence ID" value="ATB26871.1"/>
    <property type="molecule type" value="Genomic_DNA"/>
</dbReference>
<keyword evidence="2" id="KW-1185">Reference proteome</keyword>
<sequence>MWIETIVMPREEPAVACLPPQRDRAALHAAACAEGQRFRDSVLSYLRSHQLMDAVKWVSAAGSVPLVTMMCTSLVLEQLQKEPSFEAGRSMEVSTY</sequence>
<evidence type="ECO:0000313" key="2">
    <source>
        <dbReference type="Proteomes" id="UP000217289"/>
    </source>
</evidence>
<gene>
    <name evidence="1" type="ORF">MEBOL_000305</name>
</gene>